<dbReference type="EMBL" id="JAPWDS010000003">
    <property type="protein sequence ID" value="KAJ5502668.1"/>
    <property type="molecule type" value="Genomic_DNA"/>
</dbReference>
<protein>
    <submittedName>
        <fullName evidence="1">Uncharacterized protein</fullName>
    </submittedName>
</protein>
<sequence>MNELVRLGGLPRSKLLDTIFSTTSCYLEALADLNIEHMVHRRNDAVESVDDCRRNHMQRSWDSGNFWVVYAALNSFAFDAIYWEKIDPLFFKAAQSLETAWKERLGLLGENEIEEMEQLVVRKLEEMKTRILRWDPDEYTVEAVAKVAEVDGAY</sequence>
<gene>
    <name evidence="1" type="ORF">N7463_005542</name>
</gene>
<dbReference type="OrthoDB" id="5412996at2759"/>
<organism evidence="1 2">
    <name type="scientific">Penicillium fimorum</name>
    <dbReference type="NCBI Taxonomy" id="1882269"/>
    <lineage>
        <taxon>Eukaryota</taxon>
        <taxon>Fungi</taxon>
        <taxon>Dikarya</taxon>
        <taxon>Ascomycota</taxon>
        <taxon>Pezizomycotina</taxon>
        <taxon>Eurotiomycetes</taxon>
        <taxon>Eurotiomycetidae</taxon>
        <taxon>Eurotiales</taxon>
        <taxon>Aspergillaceae</taxon>
        <taxon>Penicillium</taxon>
    </lineage>
</organism>
<name>A0A9X0C584_9EURO</name>
<dbReference type="Proteomes" id="UP001149954">
    <property type="component" value="Unassembled WGS sequence"/>
</dbReference>
<evidence type="ECO:0000313" key="2">
    <source>
        <dbReference type="Proteomes" id="UP001149954"/>
    </source>
</evidence>
<reference evidence="1" key="2">
    <citation type="journal article" date="2023" name="IMA Fungus">
        <title>Comparative genomic study of the Penicillium genus elucidates a diverse pangenome and 15 lateral gene transfer events.</title>
        <authorList>
            <person name="Petersen C."/>
            <person name="Sorensen T."/>
            <person name="Nielsen M.R."/>
            <person name="Sondergaard T.E."/>
            <person name="Sorensen J.L."/>
            <person name="Fitzpatrick D.A."/>
            <person name="Frisvad J.C."/>
            <person name="Nielsen K.L."/>
        </authorList>
    </citation>
    <scope>NUCLEOTIDE SEQUENCE</scope>
    <source>
        <strain evidence="1">IBT 29495</strain>
    </source>
</reference>
<accession>A0A9X0C584</accession>
<keyword evidence="2" id="KW-1185">Reference proteome</keyword>
<comment type="caution">
    <text evidence="1">The sequence shown here is derived from an EMBL/GenBank/DDBJ whole genome shotgun (WGS) entry which is preliminary data.</text>
</comment>
<reference evidence="1" key="1">
    <citation type="submission" date="2022-12" db="EMBL/GenBank/DDBJ databases">
        <authorList>
            <person name="Petersen C."/>
        </authorList>
    </citation>
    <scope>NUCLEOTIDE SEQUENCE</scope>
    <source>
        <strain evidence="1">IBT 29495</strain>
    </source>
</reference>
<dbReference type="AlphaFoldDB" id="A0A9X0C584"/>
<evidence type="ECO:0000313" key="1">
    <source>
        <dbReference type="EMBL" id="KAJ5502668.1"/>
    </source>
</evidence>
<proteinExistence type="predicted"/>